<keyword evidence="3" id="KW-0521">NADP</keyword>
<evidence type="ECO:0000313" key="7">
    <source>
        <dbReference type="Proteomes" id="UP000185904"/>
    </source>
</evidence>
<keyword evidence="4" id="KW-0560">Oxidoreductase</keyword>
<dbReference type="OrthoDB" id="5396at2759"/>
<dbReference type="GeneID" id="34583829"/>
<dbReference type="Pfam" id="PF00106">
    <property type="entry name" value="adh_short"/>
    <property type="match status" value="1"/>
</dbReference>
<sequence length="612" mass="66907">MTVFDPDSDSLPKLSELETKPGAPPQSAWFWGENDEVGTYKDVIFGGSADSHLCADVARASQLAHSKTGGERGQIDPDRRKGRVEVSASRETLRFPAELPNPPFFGREPFKHKLKQSVEYGFDDLHDMNTQSGSQWDGFRHVGMAHEGSYVWYNGITANDIHKTSKMGLQAWAKQCIAGRGVLLDFYSFAGKSYDPFTTKDITTQELLDCARAQNLTFKYGDILIIRSGWSEAYRKLDEAGRQAIGSKGWDDLRFAGLDRSPETLAFLHDNYFAAVAGDAPSFESWPMNGKTDLHYFLLPRWGVPIGELWDLDGLAELCKKHNRYEFFFTSSPCNVQGIGAAIVRSLAKRGANICFNYTSESSVSKSEKLIQQMRTEHNIDIISVKADLAEKDGPAKVVEAAERYFANKSTSNRGGGGDGDGGSLRVDIVVNNAGVCPALLLPDCTVDEFEYTYKVNVLAPLLLMQAALPYLPHDRSGRVINISSISANVGTPGQTIYGGSKAALDAMTRTWSRELAERATVVSIHAGAVLTDMVPAPFVADVVAHHNRITPLSRAREGVDTPAMMAAAKGIGGRVAYDHDIAEAVAHFTLPEVGWVTGHVIGVDGGYDFIR</sequence>
<dbReference type="Gene3D" id="3.50.30.50">
    <property type="entry name" value="Putative cyclase"/>
    <property type="match status" value="1"/>
</dbReference>
<dbReference type="GO" id="GO:0019441">
    <property type="term" value="P:L-tryptophan catabolic process to kynurenine"/>
    <property type="evidence" value="ECO:0007669"/>
    <property type="project" value="InterPro"/>
</dbReference>
<dbReference type="GO" id="GO:0004061">
    <property type="term" value="F:arylformamidase activity"/>
    <property type="evidence" value="ECO:0007669"/>
    <property type="project" value="InterPro"/>
</dbReference>
<dbReference type="AlphaFoldDB" id="A0A178DFX7"/>
<dbReference type="GO" id="GO:0016491">
    <property type="term" value="F:oxidoreductase activity"/>
    <property type="evidence" value="ECO:0007669"/>
    <property type="project" value="UniProtKB-KW"/>
</dbReference>
<dbReference type="PRINTS" id="PR00081">
    <property type="entry name" value="GDHRDH"/>
</dbReference>
<dbReference type="Gene3D" id="3.40.50.720">
    <property type="entry name" value="NAD(P)-binding Rossmann-like Domain"/>
    <property type="match status" value="1"/>
</dbReference>
<dbReference type="PRINTS" id="PR00080">
    <property type="entry name" value="SDRFAMILY"/>
</dbReference>
<dbReference type="PROSITE" id="PS00061">
    <property type="entry name" value="ADH_SHORT"/>
    <property type="match status" value="1"/>
</dbReference>
<evidence type="ECO:0000256" key="3">
    <source>
        <dbReference type="ARBA" id="ARBA00022857"/>
    </source>
</evidence>
<name>A0A178DFX7_9EURO</name>
<dbReference type="Proteomes" id="UP000185904">
    <property type="component" value="Unassembled WGS sequence"/>
</dbReference>
<dbReference type="InterPro" id="IPR037175">
    <property type="entry name" value="KFase_sf"/>
</dbReference>
<dbReference type="FunFam" id="3.40.50.720:FF:000374">
    <property type="entry name" value="3-oxoacyl-(Acyl-carrier-protein) reductase"/>
    <property type="match status" value="1"/>
</dbReference>
<dbReference type="InterPro" id="IPR007325">
    <property type="entry name" value="KFase/CYL"/>
</dbReference>
<accession>A0A178DFX7</accession>
<feature type="compositionally biased region" description="Basic and acidic residues" evidence="5">
    <location>
        <begin position="68"/>
        <end position="79"/>
    </location>
</feature>
<dbReference type="SUPFAM" id="SSF102198">
    <property type="entry name" value="Putative cyclase"/>
    <property type="match status" value="1"/>
</dbReference>
<protein>
    <submittedName>
        <fullName evidence="6">Uncharacterized protein</fullName>
    </submittedName>
</protein>
<dbReference type="CDD" id="cd05233">
    <property type="entry name" value="SDR_c"/>
    <property type="match status" value="1"/>
</dbReference>
<comment type="caution">
    <text evidence="6">The sequence shown here is derived from an EMBL/GenBank/DDBJ whole genome shotgun (WGS) entry which is preliminary data.</text>
</comment>
<feature type="region of interest" description="Disordered" evidence="5">
    <location>
        <begin position="1"/>
        <end position="29"/>
    </location>
</feature>
<dbReference type="InterPro" id="IPR002347">
    <property type="entry name" value="SDR_fam"/>
</dbReference>
<comment type="similarity">
    <text evidence="1">Belongs to the short-chain dehydrogenases/reductases (SDR) family.</text>
</comment>
<proteinExistence type="inferred from homology"/>
<evidence type="ECO:0000313" key="6">
    <source>
        <dbReference type="EMBL" id="OAL40666.1"/>
    </source>
</evidence>
<dbReference type="SUPFAM" id="SSF51735">
    <property type="entry name" value="NAD(P)-binding Rossmann-fold domains"/>
    <property type="match status" value="1"/>
</dbReference>
<evidence type="ECO:0000256" key="1">
    <source>
        <dbReference type="ARBA" id="ARBA00006484"/>
    </source>
</evidence>
<comment type="similarity">
    <text evidence="2">Belongs to the Cyclase 1 superfamily.</text>
</comment>
<gene>
    <name evidence="6" type="ORF">AYO20_00402</name>
</gene>
<evidence type="ECO:0000256" key="2">
    <source>
        <dbReference type="ARBA" id="ARBA00007865"/>
    </source>
</evidence>
<dbReference type="InterPro" id="IPR036291">
    <property type="entry name" value="NAD(P)-bd_dom_sf"/>
</dbReference>
<organism evidence="6 7">
    <name type="scientific">Fonsecaea nubica</name>
    <dbReference type="NCBI Taxonomy" id="856822"/>
    <lineage>
        <taxon>Eukaryota</taxon>
        <taxon>Fungi</taxon>
        <taxon>Dikarya</taxon>
        <taxon>Ascomycota</taxon>
        <taxon>Pezizomycotina</taxon>
        <taxon>Eurotiomycetes</taxon>
        <taxon>Chaetothyriomycetidae</taxon>
        <taxon>Chaetothyriales</taxon>
        <taxon>Herpotrichiellaceae</taxon>
        <taxon>Fonsecaea</taxon>
    </lineage>
</organism>
<dbReference type="PANTHER" id="PTHR34861:SF10">
    <property type="entry name" value="CYCLASE"/>
    <property type="match status" value="1"/>
</dbReference>
<dbReference type="InterPro" id="IPR020904">
    <property type="entry name" value="Sc_DH/Rdtase_CS"/>
</dbReference>
<dbReference type="Pfam" id="PF04199">
    <property type="entry name" value="Cyclase"/>
    <property type="match status" value="1"/>
</dbReference>
<keyword evidence="7" id="KW-1185">Reference proteome</keyword>
<dbReference type="PANTHER" id="PTHR34861">
    <property type="match status" value="1"/>
</dbReference>
<dbReference type="EMBL" id="LVCJ01000001">
    <property type="protein sequence ID" value="OAL40666.1"/>
    <property type="molecule type" value="Genomic_DNA"/>
</dbReference>
<feature type="region of interest" description="Disordered" evidence="5">
    <location>
        <begin position="62"/>
        <end position="81"/>
    </location>
</feature>
<reference evidence="6 7" key="1">
    <citation type="submission" date="2016-03" db="EMBL/GenBank/DDBJ databases">
        <title>The draft genome sequence of Fonsecaea nubica causative agent of cutaneous subcutaneous infection in human host.</title>
        <authorList>
            <person name="Costa F."/>
            <person name="Sybren D.H."/>
            <person name="Raittz R.T."/>
            <person name="Weiss V.A."/>
            <person name="Leao A.C."/>
            <person name="Gomes R."/>
            <person name="De Souza E.M."/>
            <person name="Pedrosa F.O."/>
            <person name="Steffens M.B."/>
            <person name="Bombassaro A."/>
            <person name="Tadra-Sfeir M.Z."/>
            <person name="Moreno L.F."/>
            <person name="Najafzadeh M.J."/>
            <person name="Felipe M.S."/>
            <person name="Teixeira M."/>
            <person name="Sun J."/>
            <person name="Xi L."/>
            <person name="Castro M.A."/>
            <person name="Vicente V.A."/>
        </authorList>
    </citation>
    <scope>NUCLEOTIDE SEQUENCE [LARGE SCALE GENOMIC DNA]</scope>
    <source>
        <strain evidence="6 7">CBS 269.64</strain>
    </source>
</reference>
<evidence type="ECO:0000256" key="4">
    <source>
        <dbReference type="ARBA" id="ARBA00023002"/>
    </source>
</evidence>
<evidence type="ECO:0000256" key="5">
    <source>
        <dbReference type="SAM" id="MobiDB-lite"/>
    </source>
</evidence>
<dbReference type="RefSeq" id="XP_022505678.1">
    <property type="nucleotide sequence ID" value="XM_022638713.1"/>
</dbReference>